<organism evidence="3 4">
    <name type="scientific">Posidoniimonas corsicana</name>
    <dbReference type="NCBI Taxonomy" id="1938618"/>
    <lineage>
        <taxon>Bacteria</taxon>
        <taxon>Pseudomonadati</taxon>
        <taxon>Planctomycetota</taxon>
        <taxon>Planctomycetia</taxon>
        <taxon>Pirellulales</taxon>
        <taxon>Lacipirellulaceae</taxon>
        <taxon>Posidoniimonas</taxon>
    </lineage>
</organism>
<protein>
    <submittedName>
        <fullName evidence="3">ParB-like nuclease domain protein</fullName>
    </submittedName>
</protein>
<feature type="compositionally biased region" description="Basic and acidic residues" evidence="1">
    <location>
        <begin position="151"/>
        <end position="162"/>
    </location>
</feature>
<evidence type="ECO:0000256" key="1">
    <source>
        <dbReference type="SAM" id="MobiDB-lite"/>
    </source>
</evidence>
<feature type="region of interest" description="Disordered" evidence="1">
    <location>
        <begin position="151"/>
        <end position="187"/>
    </location>
</feature>
<dbReference type="InterPro" id="IPR003115">
    <property type="entry name" value="ParB_N"/>
</dbReference>
<evidence type="ECO:0000313" key="4">
    <source>
        <dbReference type="Proteomes" id="UP000316714"/>
    </source>
</evidence>
<evidence type="ECO:0000259" key="2">
    <source>
        <dbReference type="SMART" id="SM00470"/>
    </source>
</evidence>
<name>A0A5C5UTI7_9BACT</name>
<comment type="caution">
    <text evidence="3">The sequence shown here is derived from an EMBL/GenBank/DDBJ whole genome shotgun (WGS) entry which is preliminary data.</text>
</comment>
<keyword evidence="4" id="KW-1185">Reference proteome</keyword>
<dbReference type="InterPro" id="IPR036086">
    <property type="entry name" value="ParB/Sulfiredoxin_sf"/>
</dbReference>
<evidence type="ECO:0000313" key="3">
    <source>
        <dbReference type="EMBL" id="TWT29169.1"/>
    </source>
</evidence>
<sequence length="267" mass="29733">MALENLAIELLDKDADTQARASVDPAAIDDYAAAADSDVVLPPLVVFGPSPDGRYFIGDGWHRLEAYERIGRILVTCDVRSGTERDARIHAAQANAAHGVRRTNADKRRSVEILLDDEEWGQKSSNMIAQAARVSVDLVIRVRGERGELGDVSETKREDSLGRKQPARKRATPKPKTEPQSTSDEDEAFFKECDQIRERATEKPCKRKKTGQEVDPVRYRKAARAAFGAWVRSVDDWISKGNVSQDLAELLNHCNDEIAQHAKESWG</sequence>
<gene>
    <name evidence="3" type="ORF">KOR34_53080</name>
</gene>
<dbReference type="SMART" id="SM00470">
    <property type="entry name" value="ParB"/>
    <property type="match status" value="1"/>
</dbReference>
<reference evidence="3 4" key="1">
    <citation type="submission" date="2019-02" db="EMBL/GenBank/DDBJ databases">
        <title>Deep-cultivation of Planctomycetes and their phenomic and genomic characterization uncovers novel biology.</title>
        <authorList>
            <person name="Wiegand S."/>
            <person name="Jogler M."/>
            <person name="Boedeker C."/>
            <person name="Pinto D."/>
            <person name="Vollmers J."/>
            <person name="Rivas-Marin E."/>
            <person name="Kohn T."/>
            <person name="Peeters S.H."/>
            <person name="Heuer A."/>
            <person name="Rast P."/>
            <person name="Oberbeckmann S."/>
            <person name="Bunk B."/>
            <person name="Jeske O."/>
            <person name="Meyerdierks A."/>
            <person name="Storesund J.E."/>
            <person name="Kallscheuer N."/>
            <person name="Luecker S."/>
            <person name="Lage O.M."/>
            <person name="Pohl T."/>
            <person name="Merkel B.J."/>
            <person name="Hornburger P."/>
            <person name="Mueller R.-W."/>
            <person name="Bruemmer F."/>
            <person name="Labrenz M."/>
            <person name="Spormann A.M."/>
            <person name="Op Den Camp H."/>
            <person name="Overmann J."/>
            <person name="Amann R."/>
            <person name="Jetten M.S.M."/>
            <person name="Mascher T."/>
            <person name="Medema M.H."/>
            <person name="Devos D.P."/>
            <person name="Kaster A.-K."/>
            <person name="Ovreas L."/>
            <person name="Rohde M."/>
            <person name="Galperin M.Y."/>
            <person name="Jogler C."/>
        </authorList>
    </citation>
    <scope>NUCLEOTIDE SEQUENCE [LARGE SCALE GENOMIC DNA]</scope>
    <source>
        <strain evidence="3 4">KOR34</strain>
    </source>
</reference>
<feature type="domain" description="ParB-like N-terminal" evidence="2">
    <location>
        <begin position="4"/>
        <end position="96"/>
    </location>
</feature>
<dbReference type="SUPFAM" id="SSF110849">
    <property type="entry name" value="ParB/Sulfiredoxin"/>
    <property type="match status" value="1"/>
</dbReference>
<proteinExistence type="predicted"/>
<dbReference type="OrthoDB" id="291811at2"/>
<dbReference type="EMBL" id="SIHJ01000011">
    <property type="protein sequence ID" value="TWT29169.1"/>
    <property type="molecule type" value="Genomic_DNA"/>
</dbReference>
<dbReference type="Pfam" id="PF02195">
    <property type="entry name" value="ParB_N"/>
    <property type="match status" value="1"/>
</dbReference>
<dbReference type="RefSeq" id="WP_146569111.1">
    <property type="nucleotide sequence ID" value="NZ_SIHJ01000011.1"/>
</dbReference>
<dbReference type="AlphaFoldDB" id="A0A5C5UTI7"/>
<accession>A0A5C5UTI7</accession>
<dbReference type="Proteomes" id="UP000316714">
    <property type="component" value="Unassembled WGS sequence"/>
</dbReference>